<keyword evidence="2" id="KW-1185">Reference proteome</keyword>
<sequence length="136" mass="15873">MYLSNKLLLFQARRRSLRGYHFYVPETSKDYDDTSETIPTFQVAGRAGLRVDRESYGGLTWNIKHRIVKRLPASPLRLIEVLWKKYHETYKNLRAASYHPSSSGHKDKVFRVNEFLSRAVSGKMLGKFLRINHNSS</sequence>
<reference evidence="1 2" key="1">
    <citation type="journal article" date="2014" name="Curr. Biol.">
        <title>The genome of the clonal raider ant Cerapachys biroi.</title>
        <authorList>
            <person name="Oxley P.R."/>
            <person name="Ji L."/>
            <person name="Fetter-Pruneda I."/>
            <person name="McKenzie S.K."/>
            <person name="Li C."/>
            <person name="Hu H."/>
            <person name="Zhang G."/>
            <person name="Kronauer D.J."/>
        </authorList>
    </citation>
    <scope>NUCLEOTIDE SEQUENCE [LARGE SCALE GENOMIC DNA]</scope>
</reference>
<protein>
    <submittedName>
        <fullName evidence="1">Uncharacterized protein</fullName>
    </submittedName>
</protein>
<proteinExistence type="predicted"/>
<gene>
    <name evidence="1" type="ORF">X777_06383</name>
</gene>
<dbReference type="EMBL" id="KK107293">
    <property type="protein sequence ID" value="EZA53304.1"/>
    <property type="molecule type" value="Genomic_DNA"/>
</dbReference>
<name>A0A026WE47_OOCBI</name>
<dbReference type="Proteomes" id="UP000053097">
    <property type="component" value="Unassembled WGS sequence"/>
</dbReference>
<accession>A0A026WE47</accession>
<organism evidence="1 2">
    <name type="scientific">Ooceraea biroi</name>
    <name type="common">Clonal raider ant</name>
    <name type="synonym">Cerapachys biroi</name>
    <dbReference type="NCBI Taxonomy" id="2015173"/>
    <lineage>
        <taxon>Eukaryota</taxon>
        <taxon>Metazoa</taxon>
        <taxon>Ecdysozoa</taxon>
        <taxon>Arthropoda</taxon>
        <taxon>Hexapoda</taxon>
        <taxon>Insecta</taxon>
        <taxon>Pterygota</taxon>
        <taxon>Neoptera</taxon>
        <taxon>Endopterygota</taxon>
        <taxon>Hymenoptera</taxon>
        <taxon>Apocrita</taxon>
        <taxon>Aculeata</taxon>
        <taxon>Formicoidea</taxon>
        <taxon>Formicidae</taxon>
        <taxon>Dorylinae</taxon>
        <taxon>Ooceraea</taxon>
    </lineage>
</organism>
<dbReference type="AlphaFoldDB" id="A0A026WE47"/>
<evidence type="ECO:0000313" key="1">
    <source>
        <dbReference type="EMBL" id="EZA53304.1"/>
    </source>
</evidence>
<evidence type="ECO:0000313" key="2">
    <source>
        <dbReference type="Proteomes" id="UP000053097"/>
    </source>
</evidence>